<dbReference type="Pfam" id="PF00400">
    <property type="entry name" value="WD40"/>
    <property type="match status" value="2"/>
</dbReference>
<dbReference type="AlphaFoldDB" id="A0A9D4TFM3"/>
<dbReference type="InterPro" id="IPR001680">
    <property type="entry name" value="WD40_rpt"/>
</dbReference>
<keyword evidence="1" id="KW-0853">WD repeat</keyword>
<reference evidence="5" key="1">
    <citation type="journal article" date="2019" name="Plant J.">
        <title>Chlorella vulgaris genome assembly and annotation reveals the molecular basis for metabolic acclimation to high light conditions.</title>
        <authorList>
            <person name="Cecchin M."/>
            <person name="Marcolungo L."/>
            <person name="Rossato M."/>
            <person name="Girolomoni L."/>
            <person name="Cosentino E."/>
            <person name="Cuine S."/>
            <person name="Li-Beisson Y."/>
            <person name="Delledonne M."/>
            <person name="Ballottari M."/>
        </authorList>
    </citation>
    <scope>NUCLEOTIDE SEQUENCE</scope>
    <source>
        <strain evidence="5">211/11P</strain>
    </source>
</reference>
<dbReference type="InterPro" id="IPR019775">
    <property type="entry name" value="WD40_repeat_CS"/>
</dbReference>
<feature type="domain" description="F-box" evidence="4">
    <location>
        <begin position="21"/>
        <end position="61"/>
    </location>
</feature>
<evidence type="ECO:0000256" key="1">
    <source>
        <dbReference type="ARBA" id="ARBA00022574"/>
    </source>
</evidence>
<dbReference type="InterPro" id="IPR036322">
    <property type="entry name" value="WD40_repeat_dom_sf"/>
</dbReference>
<evidence type="ECO:0000256" key="2">
    <source>
        <dbReference type="ARBA" id="ARBA00022737"/>
    </source>
</evidence>
<keyword evidence="6" id="KW-1185">Reference proteome</keyword>
<dbReference type="SUPFAM" id="SSF50978">
    <property type="entry name" value="WD40 repeat-like"/>
    <property type="match status" value="1"/>
</dbReference>
<reference evidence="5" key="2">
    <citation type="submission" date="2020-11" db="EMBL/GenBank/DDBJ databases">
        <authorList>
            <person name="Cecchin M."/>
            <person name="Marcolungo L."/>
            <person name="Rossato M."/>
            <person name="Girolomoni L."/>
            <person name="Cosentino E."/>
            <person name="Cuine S."/>
            <person name="Li-Beisson Y."/>
            <person name="Delledonne M."/>
            <person name="Ballottari M."/>
        </authorList>
    </citation>
    <scope>NUCLEOTIDE SEQUENCE</scope>
    <source>
        <strain evidence="5">211/11P</strain>
        <tissue evidence="5">Whole cell</tissue>
    </source>
</reference>
<comment type="caution">
    <text evidence="5">The sequence shown here is derived from an EMBL/GenBank/DDBJ whole genome shotgun (WGS) entry which is preliminary data.</text>
</comment>
<keyword evidence="2" id="KW-0677">Repeat</keyword>
<dbReference type="Pfam" id="PF12937">
    <property type="entry name" value="F-box-like"/>
    <property type="match status" value="1"/>
</dbReference>
<organism evidence="5 6">
    <name type="scientific">Chlorella vulgaris</name>
    <name type="common">Green alga</name>
    <dbReference type="NCBI Taxonomy" id="3077"/>
    <lineage>
        <taxon>Eukaryota</taxon>
        <taxon>Viridiplantae</taxon>
        <taxon>Chlorophyta</taxon>
        <taxon>core chlorophytes</taxon>
        <taxon>Trebouxiophyceae</taxon>
        <taxon>Chlorellales</taxon>
        <taxon>Chlorellaceae</taxon>
        <taxon>Chlorella clade</taxon>
        <taxon>Chlorella</taxon>
    </lineage>
</organism>
<evidence type="ECO:0000313" key="6">
    <source>
        <dbReference type="Proteomes" id="UP001055712"/>
    </source>
</evidence>
<dbReference type="Gene3D" id="1.20.1280.50">
    <property type="match status" value="1"/>
</dbReference>
<dbReference type="InterPro" id="IPR001810">
    <property type="entry name" value="F-box_dom"/>
</dbReference>
<dbReference type="SMART" id="SM00320">
    <property type="entry name" value="WD40"/>
    <property type="match status" value="3"/>
</dbReference>
<name>A0A9D4TFM3_CHLVU</name>
<feature type="region of interest" description="Disordered" evidence="3">
    <location>
        <begin position="210"/>
        <end position="251"/>
    </location>
</feature>
<evidence type="ECO:0000256" key="3">
    <source>
        <dbReference type="SAM" id="MobiDB-lite"/>
    </source>
</evidence>
<feature type="region of interest" description="Disordered" evidence="3">
    <location>
        <begin position="485"/>
        <end position="535"/>
    </location>
</feature>
<gene>
    <name evidence="5" type="ORF">D9Q98_009871</name>
</gene>
<evidence type="ECO:0000259" key="4">
    <source>
        <dbReference type="SMART" id="SM00256"/>
    </source>
</evidence>
<dbReference type="PANTHER" id="PTHR44436:SF1">
    <property type="entry name" value="F-BOX_WD REPEAT-CONTAINING PROTEIN 2"/>
    <property type="match status" value="1"/>
</dbReference>
<dbReference type="Proteomes" id="UP001055712">
    <property type="component" value="Unassembled WGS sequence"/>
</dbReference>
<dbReference type="PROSITE" id="PS00678">
    <property type="entry name" value="WD_REPEATS_1"/>
    <property type="match status" value="1"/>
</dbReference>
<dbReference type="InterPro" id="IPR036047">
    <property type="entry name" value="F-box-like_dom_sf"/>
</dbReference>
<evidence type="ECO:0000313" key="5">
    <source>
        <dbReference type="EMBL" id="KAI3424318.1"/>
    </source>
</evidence>
<dbReference type="InterPro" id="IPR042627">
    <property type="entry name" value="FBXW2"/>
</dbReference>
<dbReference type="InterPro" id="IPR015943">
    <property type="entry name" value="WD40/YVTN_repeat-like_dom_sf"/>
</dbReference>
<feature type="compositionally biased region" description="Low complexity" evidence="3">
    <location>
        <begin position="510"/>
        <end position="524"/>
    </location>
</feature>
<dbReference type="OrthoDB" id="538223at2759"/>
<feature type="compositionally biased region" description="Low complexity" evidence="3">
    <location>
        <begin position="487"/>
        <end position="498"/>
    </location>
</feature>
<proteinExistence type="predicted"/>
<sequence>MEISVLDVPKPSVARGVCFPLGDDLLAAILCLLPPAALAAAEAVCRRWSALISEHGCWRHHALAVLAALGSKAASVSGACSLEHASWKQRYLEAQWCLVFDAASPRYHTRSVLVERAHTAAVSSLSSLAVPGCSWLASASADRSVCLWNLEGRPAALGRALHPGPVLFVQLQSPETALSVCADAAYLWRIEPAAGSEAAAGGSTAGAAHAAAAARRAEQKGRRSKMAGDAAGGTDSGSRAAVYRSVASQEERKEEGCPPAFHFRLLRRIPFGSSGCSSGGGRATCAAAWDNWLAAGCEDGSIRLYDTYTGRCTKLLRLHSARVTALQHVRHGSLDLLVSGGNAAGRVVISDVESSLELAHATLRNFSRPSDVGSIHLDAASGQLLVVSDPRTGAGSLYLWSCGRHLSSLPSPAARLRMASSVQLRPPRALLDSDFTCVAVPRYGSSTFFFGGDSAGDVRVLTTTPMDERPSLDRGISIREEQRFRLPRQQQQQQLPAHARQHEPGAGSQAMPAAAAPDAAAATAQEHGARAQQQVRRDLQGLRARTTQLIPRQPHCTCICAGVPLVAGASDGRLTFWRWRRRLAPLPGAAAQQAAAQQAGASVLAAAAGQQAGVGVLAAAAGQ</sequence>
<dbReference type="SMART" id="SM00256">
    <property type="entry name" value="FBOX"/>
    <property type="match status" value="1"/>
</dbReference>
<dbReference type="SUPFAM" id="SSF81383">
    <property type="entry name" value="F-box domain"/>
    <property type="match status" value="1"/>
</dbReference>
<dbReference type="EMBL" id="SIDB01000013">
    <property type="protein sequence ID" value="KAI3424318.1"/>
    <property type="molecule type" value="Genomic_DNA"/>
</dbReference>
<dbReference type="PANTHER" id="PTHR44436">
    <property type="entry name" value="F-BOX/WD REPEAT-CONTAINING PROTEIN 2"/>
    <property type="match status" value="1"/>
</dbReference>
<dbReference type="Gene3D" id="2.130.10.10">
    <property type="entry name" value="YVTN repeat-like/Quinoprotein amine dehydrogenase"/>
    <property type="match status" value="2"/>
</dbReference>
<accession>A0A9D4TFM3</accession>
<protein>
    <recommendedName>
        <fullName evidence="4">F-box domain-containing protein</fullName>
    </recommendedName>
</protein>